<evidence type="ECO:0000313" key="1">
    <source>
        <dbReference type="EMBL" id="CAL65947.1"/>
    </source>
</evidence>
<evidence type="ECO:0000313" key="2">
    <source>
        <dbReference type="Proteomes" id="UP000000755"/>
    </source>
</evidence>
<dbReference type="Proteomes" id="UP000000755">
    <property type="component" value="Chromosome"/>
</dbReference>
<protein>
    <submittedName>
        <fullName evidence="1">Uncharacterized protein</fullName>
    </submittedName>
</protein>
<gene>
    <name evidence="1" type="ordered locus">GFO_0973</name>
</gene>
<dbReference type="EMBL" id="CU207366">
    <property type="protein sequence ID" value="CAL65947.1"/>
    <property type="molecule type" value="Genomic_DNA"/>
</dbReference>
<dbReference type="AlphaFoldDB" id="A0M002"/>
<proteinExistence type="predicted"/>
<dbReference type="KEGG" id="gfo:GFO_0973"/>
<sequence length="71" mass="8167">MNKILNGKIWLKSKLRSLRFTRDDGRNSLHLPSPLSSIRNDLFLLLRGRNDRSSLIVVGTTLYEIATLRSQ</sequence>
<name>A0M002_CHRFK</name>
<dbReference type="HOGENOM" id="CLU_2734362_0_0_10"/>
<accession>A0M002</accession>
<organism evidence="1 2">
    <name type="scientific">Christiangramia forsetii (strain DSM 17595 / CGMCC 1.15422 / KT0803)</name>
    <name type="common">Gramella forsetii</name>
    <dbReference type="NCBI Taxonomy" id="411154"/>
    <lineage>
        <taxon>Bacteria</taxon>
        <taxon>Pseudomonadati</taxon>
        <taxon>Bacteroidota</taxon>
        <taxon>Flavobacteriia</taxon>
        <taxon>Flavobacteriales</taxon>
        <taxon>Flavobacteriaceae</taxon>
        <taxon>Christiangramia</taxon>
    </lineage>
</organism>
<reference evidence="1 2" key="1">
    <citation type="journal article" date="2006" name="Environ. Microbiol.">
        <title>Whole genome analysis of the marine Bacteroidetes'Gramella forsetii' reveals adaptations to degradation of polymeric organic matter.</title>
        <authorList>
            <person name="Bauer M."/>
            <person name="Kube M."/>
            <person name="Teeling H."/>
            <person name="Richter M."/>
            <person name="Lombardot T."/>
            <person name="Allers E."/>
            <person name="Wuerdemann C.A."/>
            <person name="Quast C."/>
            <person name="Kuhl H."/>
            <person name="Knaust F."/>
            <person name="Woebken D."/>
            <person name="Bischof K."/>
            <person name="Mussmann M."/>
            <person name="Choudhuri J.V."/>
            <person name="Meyer F."/>
            <person name="Reinhardt R."/>
            <person name="Amann R.I."/>
            <person name="Gloeckner F.O."/>
        </authorList>
    </citation>
    <scope>NUCLEOTIDE SEQUENCE [LARGE SCALE GENOMIC DNA]</scope>
    <source>
        <strain evidence="1 2">KT0803</strain>
    </source>
</reference>